<accession>A0ABQ4EFY2</accession>
<reference evidence="1 2" key="1">
    <citation type="submission" date="2021-01" db="EMBL/GenBank/DDBJ databases">
        <title>Whole genome shotgun sequence of Plantactinospora endophytica NBRC 110450.</title>
        <authorList>
            <person name="Komaki H."/>
            <person name="Tamura T."/>
        </authorList>
    </citation>
    <scope>NUCLEOTIDE SEQUENCE [LARGE SCALE GENOMIC DNA]</scope>
    <source>
        <strain evidence="1 2">NBRC 110450</strain>
    </source>
</reference>
<proteinExistence type="predicted"/>
<evidence type="ECO:0000313" key="1">
    <source>
        <dbReference type="EMBL" id="GIG93152.1"/>
    </source>
</evidence>
<comment type="caution">
    <text evidence="1">The sequence shown here is derived from an EMBL/GenBank/DDBJ whole genome shotgun (WGS) entry which is preliminary data.</text>
</comment>
<keyword evidence="2" id="KW-1185">Reference proteome</keyword>
<organism evidence="1 2">
    <name type="scientific">Plantactinospora endophytica</name>
    <dbReference type="NCBI Taxonomy" id="673535"/>
    <lineage>
        <taxon>Bacteria</taxon>
        <taxon>Bacillati</taxon>
        <taxon>Actinomycetota</taxon>
        <taxon>Actinomycetes</taxon>
        <taxon>Micromonosporales</taxon>
        <taxon>Micromonosporaceae</taxon>
        <taxon>Plantactinospora</taxon>
    </lineage>
</organism>
<protein>
    <submittedName>
        <fullName evidence="1">Uncharacterized protein</fullName>
    </submittedName>
</protein>
<dbReference type="Proteomes" id="UP000646749">
    <property type="component" value="Unassembled WGS sequence"/>
</dbReference>
<gene>
    <name evidence="1" type="ORF">Pen02_80880</name>
</gene>
<sequence>MEPASLADDDIREALKAQLLARPKPTGAPMTREGLDEWLARHQAAGERRAASDFRPLDPPADGGCLFAEAASRILTGAAERRSANPDRTTWTGSGRGVASCAGAPAVRVRPSRCAAVVRCLGEAIAARPCR</sequence>
<name>A0ABQ4EFY2_9ACTN</name>
<dbReference type="EMBL" id="BONW01000052">
    <property type="protein sequence ID" value="GIG93152.1"/>
    <property type="molecule type" value="Genomic_DNA"/>
</dbReference>
<evidence type="ECO:0000313" key="2">
    <source>
        <dbReference type="Proteomes" id="UP000646749"/>
    </source>
</evidence>